<evidence type="ECO:0000313" key="3">
    <source>
        <dbReference type="Proteomes" id="UP000054248"/>
    </source>
</evidence>
<dbReference type="HOGENOM" id="CLU_1866601_0_0_1"/>
<dbReference type="Proteomes" id="UP000054248">
    <property type="component" value="Unassembled WGS sequence"/>
</dbReference>
<organism evidence="2 3">
    <name type="scientific">Tulasnella calospora MUT 4182</name>
    <dbReference type="NCBI Taxonomy" id="1051891"/>
    <lineage>
        <taxon>Eukaryota</taxon>
        <taxon>Fungi</taxon>
        <taxon>Dikarya</taxon>
        <taxon>Basidiomycota</taxon>
        <taxon>Agaricomycotina</taxon>
        <taxon>Agaricomycetes</taxon>
        <taxon>Cantharellales</taxon>
        <taxon>Tulasnellaceae</taxon>
        <taxon>Tulasnella</taxon>
    </lineage>
</organism>
<dbReference type="InterPro" id="IPR025340">
    <property type="entry name" value="DUF4246"/>
</dbReference>
<dbReference type="PANTHER" id="PTHR33119:SF1">
    <property type="entry name" value="FE2OG DIOXYGENASE DOMAIN-CONTAINING PROTEIN"/>
    <property type="match status" value="1"/>
</dbReference>
<protein>
    <recommendedName>
        <fullName evidence="1">DUF4246 domain-containing protein</fullName>
    </recommendedName>
</protein>
<dbReference type="EMBL" id="KN823064">
    <property type="protein sequence ID" value="KIO24273.1"/>
    <property type="molecule type" value="Genomic_DNA"/>
</dbReference>
<dbReference type="OrthoDB" id="415532at2759"/>
<evidence type="ECO:0000259" key="1">
    <source>
        <dbReference type="Pfam" id="PF14033"/>
    </source>
</evidence>
<dbReference type="STRING" id="1051891.A0A0C3KS42"/>
<gene>
    <name evidence="2" type="ORF">M407DRAFT_213073</name>
</gene>
<name>A0A0C3KS42_9AGAM</name>
<feature type="domain" description="DUF4246" evidence="1">
    <location>
        <begin position="45"/>
        <end position="133"/>
    </location>
</feature>
<proteinExistence type="predicted"/>
<evidence type="ECO:0000313" key="2">
    <source>
        <dbReference type="EMBL" id="KIO24273.1"/>
    </source>
</evidence>
<dbReference type="PANTHER" id="PTHR33119">
    <property type="entry name" value="IFI3P"/>
    <property type="match status" value="1"/>
</dbReference>
<reference evidence="3" key="2">
    <citation type="submission" date="2015-01" db="EMBL/GenBank/DDBJ databases">
        <title>Evolutionary Origins and Diversification of the Mycorrhizal Mutualists.</title>
        <authorList>
            <consortium name="DOE Joint Genome Institute"/>
            <consortium name="Mycorrhizal Genomics Consortium"/>
            <person name="Kohler A."/>
            <person name="Kuo A."/>
            <person name="Nagy L.G."/>
            <person name="Floudas D."/>
            <person name="Copeland A."/>
            <person name="Barry K.W."/>
            <person name="Cichocki N."/>
            <person name="Veneault-Fourrey C."/>
            <person name="LaButti K."/>
            <person name="Lindquist E.A."/>
            <person name="Lipzen A."/>
            <person name="Lundell T."/>
            <person name="Morin E."/>
            <person name="Murat C."/>
            <person name="Riley R."/>
            <person name="Ohm R."/>
            <person name="Sun H."/>
            <person name="Tunlid A."/>
            <person name="Henrissat B."/>
            <person name="Grigoriev I.V."/>
            <person name="Hibbett D.S."/>
            <person name="Martin F."/>
        </authorList>
    </citation>
    <scope>NUCLEOTIDE SEQUENCE [LARGE SCALE GENOMIC DNA]</scope>
    <source>
        <strain evidence="3">MUT 4182</strain>
    </source>
</reference>
<keyword evidence="3" id="KW-1185">Reference proteome</keyword>
<dbReference type="InterPro" id="IPR049192">
    <property type="entry name" value="DUF4246_C"/>
</dbReference>
<dbReference type="AlphaFoldDB" id="A0A0C3KS42"/>
<reference evidence="2 3" key="1">
    <citation type="submission" date="2014-04" db="EMBL/GenBank/DDBJ databases">
        <authorList>
            <consortium name="DOE Joint Genome Institute"/>
            <person name="Kuo A."/>
            <person name="Girlanda M."/>
            <person name="Perotto S."/>
            <person name="Kohler A."/>
            <person name="Nagy L.G."/>
            <person name="Floudas D."/>
            <person name="Copeland A."/>
            <person name="Barry K.W."/>
            <person name="Cichocki N."/>
            <person name="Veneault-Fourrey C."/>
            <person name="LaButti K."/>
            <person name="Lindquist E.A."/>
            <person name="Lipzen A."/>
            <person name="Lundell T."/>
            <person name="Morin E."/>
            <person name="Murat C."/>
            <person name="Sun H."/>
            <person name="Tunlid A."/>
            <person name="Henrissat B."/>
            <person name="Grigoriev I.V."/>
            <person name="Hibbett D.S."/>
            <person name="Martin F."/>
            <person name="Nordberg H.P."/>
            <person name="Cantor M.N."/>
            <person name="Hua S.X."/>
        </authorList>
    </citation>
    <scope>NUCLEOTIDE SEQUENCE [LARGE SCALE GENOMIC DNA]</scope>
    <source>
        <strain evidence="2 3">MUT 4182</strain>
    </source>
</reference>
<dbReference type="Pfam" id="PF14033">
    <property type="entry name" value="DUF4246"/>
    <property type="match status" value="1"/>
</dbReference>
<sequence length="137" mass="15916">MIELSYALRSKPLWWAKLKDPVIRSKWKAEALEHVIQGEKLTEAEVNWVLDELEGYAKMRDEATGIQPSCHVRIWESDELVSQHLRSRLGSAAAVLENVPEEEKDWHPGSYNRVLDLVHPSLFCAVYGRTQFWDSWI</sequence>
<accession>A0A0C3KS42</accession>